<protein>
    <submittedName>
        <fullName evidence="1">Uncharacterized protein</fullName>
    </submittedName>
</protein>
<dbReference type="Proteomes" id="UP000245678">
    <property type="component" value="Unassembled WGS sequence"/>
</dbReference>
<organism evidence="1 2">
    <name type="scientific">Mucilaginibacter oryzae</name>
    <dbReference type="NCBI Taxonomy" id="468058"/>
    <lineage>
        <taxon>Bacteria</taxon>
        <taxon>Pseudomonadati</taxon>
        <taxon>Bacteroidota</taxon>
        <taxon>Sphingobacteriia</taxon>
        <taxon>Sphingobacteriales</taxon>
        <taxon>Sphingobacteriaceae</taxon>
        <taxon>Mucilaginibacter</taxon>
    </lineage>
</organism>
<dbReference type="EMBL" id="QGHA01000001">
    <property type="protein sequence ID" value="PWK79754.1"/>
    <property type="molecule type" value="Genomic_DNA"/>
</dbReference>
<evidence type="ECO:0000313" key="2">
    <source>
        <dbReference type="Proteomes" id="UP000245678"/>
    </source>
</evidence>
<dbReference type="AlphaFoldDB" id="A0A316HEY4"/>
<keyword evidence="2" id="KW-1185">Reference proteome</keyword>
<accession>A0A316HEY4</accession>
<proteinExistence type="predicted"/>
<sequence length="90" mass="10566">MNAYQQKWIDTLRNANLQNWLIKPQGDDIFVEMPNVTDLKLIRDNLPQTLGLISLDIDAPKERLKFIFHNGHEQFEYLLNPSNEDLTREG</sequence>
<name>A0A316HEY4_9SPHI</name>
<dbReference type="RefSeq" id="WP_109605631.1">
    <property type="nucleotide sequence ID" value="NZ_QGHA01000001.1"/>
</dbReference>
<evidence type="ECO:0000313" key="1">
    <source>
        <dbReference type="EMBL" id="PWK79754.1"/>
    </source>
</evidence>
<gene>
    <name evidence="1" type="ORF">LX99_00214</name>
</gene>
<comment type="caution">
    <text evidence="1">The sequence shown here is derived from an EMBL/GenBank/DDBJ whole genome shotgun (WGS) entry which is preliminary data.</text>
</comment>
<reference evidence="1 2" key="1">
    <citation type="submission" date="2018-05" db="EMBL/GenBank/DDBJ databases">
        <title>Genomic Encyclopedia of Archaeal and Bacterial Type Strains, Phase II (KMG-II): from individual species to whole genera.</title>
        <authorList>
            <person name="Goeker M."/>
        </authorList>
    </citation>
    <scope>NUCLEOTIDE SEQUENCE [LARGE SCALE GENOMIC DNA]</scope>
    <source>
        <strain evidence="1 2">DSM 19975</strain>
    </source>
</reference>